<protein>
    <submittedName>
        <fullName evidence="9">Site-specific recombinase XerD</fullName>
    </submittedName>
</protein>
<comment type="similarity">
    <text evidence="1">Belongs to the 'phage' integrase family.</text>
</comment>
<dbReference type="InterPro" id="IPR058717">
    <property type="entry name" value="Phage_L5_Integrase_N"/>
</dbReference>
<evidence type="ECO:0000259" key="7">
    <source>
        <dbReference type="PROSITE" id="PS51898"/>
    </source>
</evidence>
<dbReference type="CDD" id="cd01189">
    <property type="entry name" value="INT_ICEBs1_C_like"/>
    <property type="match status" value="1"/>
</dbReference>
<dbReference type="OrthoDB" id="1822491at2"/>
<dbReference type="InterPro" id="IPR013762">
    <property type="entry name" value="Integrase-like_cat_sf"/>
</dbReference>
<dbReference type="PROSITE" id="PS51900">
    <property type="entry name" value="CB"/>
    <property type="match status" value="1"/>
</dbReference>
<dbReference type="InterPro" id="IPR011010">
    <property type="entry name" value="DNA_brk_join_enz"/>
</dbReference>
<dbReference type="RefSeq" id="WP_103961642.1">
    <property type="nucleotide sequence ID" value="NZ_FNVT01000016.1"/>
</dbReference>
<dbReference type="InterPro" id="IPR010998">
    <property type="entry name" value="Integrase_recombinase_N"/>
</dbReference>
<accession>A0A1H6ERS2</accession>
<dbReference type="Gene3D" id="1.10.150.130">
    <property type="match status" value="1"/>
</dbReference>
<evidence type="ECO:0000256" key="6">
    <source>
        <dbReference type="SAM" id="MobiDB-lite"/>
    </source>
</evidence>
<dbReference type="InterPro" id="IPR050090">
    <property type="entry name" value="Tyrosine_recombinase_XerCD"/>
</dbReference>
<keyword evidence="10" id="KW-1185">Reference proteome</keyword>
<dbReference type="SUPFAM" id="SSF56349">
    <property type="entry name" value="DNA breaking-rejoining enzymes"/>
    <property type="match status" value="1"/>
</dbReference>
<dbReference type="InterPro" id="IPR004107">
    <property type="entry name" value="Integrase_SAM-like_N"/>
</dbReference>
<reference evidence="9 10" key="1">
    <citation type="submission" date="2016-10" db="EMBL/GenBank/DDBJ databases">
        <authorList>
            <person name="de Groot N.N."/>
        </authorList>
    </citation>
    <scope>NUCLEOTIDE SEQUENCE [LARGE SCALE GENOMIC DNA]</scope>
    <source>
        <strain evidence="9 10">CGMCC 4.7037</strain>
    </source>
</reference>
<organism evidence="9 10">
    <name type="scientific">Nonomuraea solani</name>
    <dbReference type="NCBI Taxonomy" id="1144553"/>
    <lineage>
        <taxon>Bacteria</taxon>
        <taxon>Bacillati</taxon>
        <taxon>Actinomycetota</taxon>
        <taxon>Actinomycetes</taxon>
        <taxon>Streptosporangiales</taxon>
        <taxon>Streptosporangiaceae</taxon>
        <taxon>Nonomuraea</taxon>
    </lineage>
</organism>
<feature type="domain" description="Tyr recombinase" evidence="7">
    <location>
        <begin position="167"/>
        <end position="355"/>
    </location>
</feature>
<dbReference type="Pfam" id="PF14659">
    <property type="entry name" value="Phage_int_SAM_3"/>
    <property type="match status" value="1"/>
</dbReference>
<evidence type="ECO:0000259" key="8">
    <source>
        <dbReference type="PROSITE" id="PS51900"/>
    </source>
</evidence>
<dbReference type="EMBL" id="FNVT01000016">
    <property type="protein sequence ID" value="SEH00502.1"/>
    <property type="molecule type" value="Genomic_DNA"/>
</dbReference>
<dbReference type="InterPro" id="IPR044068">
    <property type="entry name" value="CB"/>
</dbReference>
<evidence type="ECO:0000256" key="3">
    <source>
        <dbReference type="ARBA" id="ARBA00023125"/>
    </source>
</evidence>
<feature type="region of interest" description="Disordered" evidence="6">
    <location>
        <begin position="362"/>
        <end position="382"/>
    </location>
</feature>
<evidence type="ECO:0000256" key="1">
    <source>
        <dbReference type="ARBA" id="ARBA00008857"/>
    </source>
</evidence>
<keyword evidence="3 5" id="KW-0238">DNA-binding</keyword>
<dbReference type="PROSITE" id="PS51898">
    <property type="entry name" value="TYR_RECOMBINASE"/>
    <property type="match status" value="1"/>
</dbReference>
<sequence>MSRRRFGRVRKLPSGRFQARYPGPDGTDRTAPHTFAAKKEAEIWLTKKEAELLAGDWLNPDLGKVSFKEYGGTWIDERPGLRPKTVQLYEDLLRIHLVPTFGNCSVSEIKVANIRKWRKPLLDNGVGPVTVAKAYRLLKAIFNTAVEDGLIKVNPCTIKKAGKEDSPERPVLTMKQVFVLADAIEPRFRMLILLATFASLRWGELAALQRKNLDVDAGTIRVVGTTTELKDGSVTIGPPKSEAGKRLVSIPATLLPDLRKHMETYAEKGEHGHVFIGPKGARLRRANFTRVWAAALKKAKLSGFHFHDLRHTGNTLAAQSGATLRDLMTRMGHSSTRAALIYQHTAMERDRAIADALGKLAEEALKPEEPDPDEQDPDGSGT</sequence>
<dbReference type="GO" id="GO:0006310">
    <property type="term" value="P:DNA recombination"/>
    <property type="evidence" value="ECO:0007669"/>
    <property type="project" value="UniProtKB-KW"/>
</dbReference>
<dbReference type="Gene3D" id="1.10.443.10">
    <property type="entry name" value="Intergrase catalytic core"/>
    <property type="match status" value="1"/>
</dbReference>
<proteinExistence type="inferred from homology"/>
<dbReference type="Pfam" id="PF26003">
    <property type="entry name" value="Integrase_N_phage"/>
    <property type="match status" value="1"/>
</dbReference>
<keyword evidence="2" id="KW-0229">DNA integration</keyword>
<feature type="compositionally biased region" description="Acidic residues" evidence="6">
    <location>
        <begin position="370"/>
        <end position="382"/>
    </location>
</feature>
<evidence type="ECO:0000256" key="2">
    <source>
        <dbReference type="ARBA" id="ARBA00022908"/>
    </source>
</evidence>
<dbReference type="InterPro" id="IPR002104">
    <property type="entry name" value="Integrase_catalytic"/>
</dbReference>
<name>A0A1H6ERS2_9ACTN</name>
<evidence type="ECO:0000313" key="9">
    <source>
        <dbReference type="EMBL" id="SEH00502.1"/>
    </source>
</evidence>
<keyword evidence="4" id="KW-0233">DNA recombination</keyword>
<dbReference type="GO" id="GO:0015074">
    <property type="term" value="P:DNA integration"/>
    <property type="evidence" value="ECO:0007669"/>
    <property type="project" value="UniProtKB-KW"/>
</dbReference>
<dbReference type="Pfam" id="PF00589">
    <property type="entry name" value="Phage_integrase"/>
    <property type="match status" value="1"/>
</dbReference>
<evidence type="ECO:0000313" key="10">
    <source>
        <dbReference type="Proteomes" id="UP000236732"/>
    </source>
</evidence>
<gene>
    <name evidence="9" type="ORF">SAMN05444920_116237</name>
</gene>
<dbReference type="Proteomes" id="UP000236732">
    <property type="component" value="Unassembled WGS sequence"/>
</dbReference>
<dbReference type="PANTHER" id="PTHR30349">
    <property type="entry name" value="PHAGE INTEGRASE-RELATED"/>
    <property type="match status" value="1"/>
</dbReference>
<evidence type="ECO:0000256" key="5">
    <source>
        <dbReference type="PROSITE-ProRule" id="PRU01248"/>
    </source>
</evidence>
<dbReference type="GO" id="GO:0003677">
    <property type="term" value="F:DNA binding"/>
    <property type="evidence" value="ECO:0007669"/>
    <property type="project" value="UniProtKB-UniRule"/>
</dbReference>
<feature type="domain" description="Core-binding (CB)" evidence="8">
    <location>
        <begin position="65"/>
        <end position="146"/>
    </location>
</feature>
<dbReference type="AlphaFoldDB" id="A0A1H6ERS2"/>
<dbReference type="PANTHER" id="PTHR30349:SF64">
    <property type="entry name" value="PROPHAGE INTEGRASE INTD-RELATED"/>
    <property type="match status" value="1"/>
</dbReference>
<evidence type="ECO:0000256" key="4">
    <source>
        <dbReference type="ARBA" id="ARBA00023172"/>
    </source>
</evidence>